<evidence type="ECO:0000313" key="12">
    <source>
        <dbReference type="Proteomes" id="UP000095645"/>
    </source>
</evidence>
<comment type="subcellular location">
    <subcellularLocation>
        <location evidence="2">Membrane</location>
    </subcellularLocation>
</comment>
<evidence type="ECO:0000259" key="9">
    <source>
        <dbReference type="PROSITE" id="PS50109"/>
    </source>
</evidence>
<keyword evidence="7" id="KW-0902">Two-component regulatory system</keyword>
<dbReference type="RefSeq" id="WP_055057240.1">
    <property type="nucleotide sequence ID" value="NZ_CYZP01000001.1"/>
</dbReference>
<dbReference type="EC" id="2.7.13.3" evidence="3"/>
<organism evidence="11 12">
    <name type="scientific">Blautia obeum</name>
    <dbReference type="NCBI Taxonomy" id="40520"/>
    <lineage>
        <taxon>Bacteria</taxon>
        <taxon>Bacillati</taxon>
        <taxon>Bacillota</taxon>
        <taxon>Clostridia</taxon>
        <taxon>Lachnospirales</taxon>
        <taxon>Lachnospiraceae</taxon>
        <taxon>Blautia</taxon>
    </lineage>
</organism>
<evidence type="ECO:0000256" key="2">
    <source>
        <dbReference type="ARBA" id="ARBA00004370"/>
    </source>
</evidence>
<keyword evidence="8" id="KW-0472">Membrane</keyword>
<protein>
    <recommendedName>
        <fullName evidence="3">histidine kinase</fullName>
        <ecNumber evidence="3">2.7.13.3</ecNumber>
    </recommendedName>
</protein>
<dbReference type="Gene3D" id="3.30.565.10">
    <property type="entry name" value="Histidine kinase-like ATPase, C-terminal domain"/>
    <property type="match status" value="1"/>
</dbReference>
<keyword evidence="4" id="KW-0597">Phosphoprotein</keyword>
<dbReference type="Pfam" id="PF06580">
    <property type="entry name" value="His_kinase"/>
    <property type="match status" value="1"/>
</dbReference>
<dbReference type="InterPro" id="IPR050640">
    <property type="entry name" value="Bact_2-comp_sensor_kinase"/>
</dbReference>
<evidence type="ECO:0000256" key="8">
    <source>
        <dbReference type="SAM" id="Phobius"/>
    </source>
</evidence>
<dbReference type="SUPFAM" id="SSF158472">
    <property type="entry name" value="HAMP domain-like"/>
    <property type="match status" value="1"/>
</dbReference>
<dbReference type="Proteomes" id="UP000095645">
    <property type="component" value="Unassembled WGS sequence"/>
</dbReference>
<keyword evidence="5 11" id="KW-0808">Transferase</keyword>
<dbReference type="InterPro" id="IPR036890">
    <property type="entry name" value="HATPase_C_sf"/>
</dbReference>
<dbReference type="SUPFAM" id="SSF55874">
    <property type="entry name" value="ATPase domain of HSP90 chaperone/DNA topoisomerase II/histidine kinase"/>
    <property type="match status" value="1"/>
</dbReference>
<evidence type="ECO:0000256" key="1">
    <source>
        <dbReference type="ARBA" id="ARBA00000085"/>
    </source>
</evidence>
<keyword evidence="6 11" id="KW-0418">Kinase</keyword>
<evidence type="ECO:0000256" key="4">
    <source>
        <dbReference type="ARBA" id="ARBA00022553"/>
    </source>
</evidence>
<proteinExistence type="predicted"/>
<evidence type="ECO:0000256" key="3">
    <source>
        <dbReference type="ARBA" id="ARBA00012438"/>
    </source>
</evidence>
<evidence type="ECO:0000256" key="7">
    <source>
        <dbReference type="ARBA" id="ARBA00023012"/>
    </source>
</evidence>
<dbReference type="EMBL" id="CYZP01000001">
    <property type="protein sequence ID" value="CUN44964.1"/>
    <property type="molecule type" value="Genomic_DNA"/>
</dbReference>
<keyword evidence="8" id="KW-1133">Transmembrane helix</keyword>
<gene>
    <name evidence="11" type="primary">yehU_1</name>
    <name evidence="11" type="ORF">ERS852476_00154</name>
</gene>
<dbReference type="GO" id="GO:0016020">
    <property type="term" value="C:membrane"/>
    <property type="evidence" value="ECO:0007669"/>
    <property type="project" value="UniProtKB-SubCell"/>
</dbReference>
<dbReference type="InterPro" id="IPR010559">
    <property type="entry name" value="Sig_transdc_His_kin_internal"/>
</dbReference>
<dbReference type="PROSITE" id="PS50885">
    <property type="entry name" value="HAMP"/>
    <property type="match status" value="1"/>
</dbReference>
<dbReference type="CDD" id="cd06225">
    <property type="entry name" value="HAMP"/>
    <property type="match status" value="1"/>
</dbReference>
<dbReference type="Pfam" id="PF02518">
    <property type="entry name" value="HATPase_c"/>
    <property type="match status" value="1"/>
</dbReference>
<evidence type="ECO:0000313" key="11">
    <source>
        <dbReference type="EMBL" id="CUN44964.1"/>
    </source>
</evidence>
<evidence type="ECO:0000256" key="6">
    <source>
        <dbReference type="ARBA" id="ARBA00022777"/>
    </source>
</evidence>
<dbReference type="PROSITE" id="PS50109">
    <property type="entry name" value="HIS_KIN"/>
    <property type="match status" value="1"/>
</dbReference>
<dbReference type="GO" id="GO:0000155">
    <property type="term" value="F:phosphorelay sensor kinase activity"/>
    <property type="evidence" value="ECO:0007669"/>
    <property type="project" value="InterPro"/>
</dbReference>
<accession>A0A173X022</accession>
<reference evidence="11 12" key="1">
    <citation type="submission" date="2015-09" db="EMBL/GenBank/DDBJ databases">
        <authorList>
            <consortium name="Pathogen Informatics"/>
        </authorList>
    </citation>
    <scope>NUCLEOTIDE SEQUENCE [LARGE SCALE GENOMIC DNA]</scope>
    <source>
        <strain evidence="11 12">2789STDY5834861</strain>
    </source>
</reference>
<dbReference type="PANTHER" id="PTHR34220:SF7">
    <property type="entry name" value="SENSOR HISTIDINE KINASE YPDA"/>
    <property type="match status" value="1"/>
</dbReference>
<dbReference type="InterPro" id="IPR005467">
    <property type="entry name" value="His_kinase_dom"/>
</dbReference>
<dbReference type="InterPro" id="IPR003660">
    <property type="entry name" value="HAMP_dom"/>
</dbReference>
<dbReference type="PANTHER" id="PTHR34220">
    <property type="entry name" value="SENSOR HISTIDINE KINASE YPDA"/>
    <property type="match status" value="1"/>
</dbReference>
<name>A0A173X022_9FIRM</name>
<feature type="domain" description="HAMP" evidence="10">
    <location>
        <begin position="317"/>
        <end position="370"/>
    </location>
</feature>
<dbReference type="SMART" id="SM00304">
    <property type="entry name" value="HAMP"/>
    <property type="match status" value="1"/>
</dbReference>
<comment type="catalytic activity">
    <reaction evidence="1">
        <text>ATP + protein L-histidine = ADP + protein N-phospho-L-histidine.</text>
        <dbReference type="EC" id="2.7.13.3"/>
    </reaction>
</comment>
<feature type="transmembrane region" description="Helical" evidence="8">
    <location>
        <begin position="291"/>
        <end position="316"/>
    </location>
</feature>
<keyword evidence="8" id="KW-0812">Transmembrane</keyword>
<dbReference type="SMART" id="SM00387">
    <property type="entry name" value="HATPase_c"/>
    <property type="match status" value="1"/>
</dbReference>
<evidence type="ECO:0000259" key="10">
    <source>
        <dbReference type="PROSITE" id="PS50885"/>
    </source>
</evidence>
<dbReference type="InterPro" id="IPR003594">
    <property type="entry name" value="HATPase_dom"/>
</dbReference>
<sequence length="599" mass="68815">MNKWKTKFSYWKFDKKILLLVTVSILIVTLTVAGVSLTFSIASMKEQSVELLQMQNNTVAESFKGSMDSYKEIVLGTIMDDSVQNYCRQVQKNELKTADIDAVYSKLENLNNMYESLNFAAIVSSDYKSYYYRGKGSLSVTQFEEVYPQAYERSKYAQKGTLKVSYNNDYYNDYYKGNRYTLSLYYPLYDTRKVSDARGLLCMNFDDPAVQRMLAVGDSSAETRVVDTGGMILLSNDKEETGRYVNYIDEMEKGIQIFTKNGNMYVCQKIKNWNYYVVSSISFYKLMESGFHIMVVVILVLIIVLIIVSIIIRALVRKMYQPLNKVVSKMDYVATGSLRTRINVDNMGEDFAKLAIGFNSMMDEIEVLMEQVKLEQHQLEQIRFNALQSQIQPHFLYNTLECIHWQAIAEGNKEISTMVKALAKYYRICLSKGHDVITIREEVEHIRNYMIIQNMRYDNIIGSEIVVESQVEESLIPKLTLQPLVENSIYHGMKVKEGKTGTLYLTAYRNEDEVIIKVSDTGTGMSQEQIDEMNEQLSRYEDSFGYGVRNVNKRIELLFGEGYGLNYQKNDSGGVTVVIHLPYQTEIKKNTAGGERTCV</sequence>
<dbReference type="Gene3D" id="6.10.340.10">
    <property type="match status" value="1"/>
</dbReference>
<dbReference type="AlphaFoldDB" id="A0A173X022"/>
<feature type="domain" description="Histidine kinase" evidence="9">
    <location>
        <begin position="481"/>
        <end position="585"/>
    </location>
</feature>
<evidence type="ECO:0000256" key="5">
    <source>
        <dbReference type="ARBA" id="ARBA00022679"/>
    </source>
</evidence>